<dbReference type="EMBL" id="BMDD01000008">
    <property type="protein sequence ID" value="GGH86924.1"/>
    <property type="molecule type" value="Genomic_DNA"/>
</dbReference>
<reference evidence="7" key="1">
    <citation type="journal article" date="2019" name="Int. J. Syst. Evol. Microbiol.">
        <title>The Global Catalogue of Microorganisms (GCM) 10K type strain sequencing project: providing services to taxonomists for standard genome sequencing and annotation.</title>
        <authorList>
            <consortium name="The Broad Institute Genomics Platform"/>
            <consortium name="The Broad Institute Genome Sequencing Center for Infectious Disease"/>
            <person name="Wu L."/>
            <person name="Ma J."/>
        </authorList>
    </citation>
    <scope>NUCLEOTIDE SEQUENCE [LARGE SCALE GENOMIC DNA]</scope>
    <source>
        <strain evidence="7">CCM 8702</strain>
    </source>
</reference>
<dbReference type="SUPFAM" id="SSF52540">
    <property type="entry name" value="P-loop containing nucleoside triphosphate hydrolases"/>
    <property type="match status" value="1"/>
</dbReference>
<dbReference type="Proteomes" id="UP000605427">
    <property type="component" value="Unassembled WGS sequence"/>
</dbReference>
<evidence type="ECO:0008006" key="8">
    <source>
        <dbReference type="Google" id="ProtNLM"/>
    </source>
</evidence>
<dbReference type="PROSITE" id="PS51194">
    <property type="entry name" value="HELICASE_CTER"/>
    <property type="match status" value="1"/>
</dbReference>
<protein>
    <recommendedName>
        <fullName evidence="8">DNA/RNA helicase</fullName>
    </recommendedName>
</protein>
<dbReference type="Gene3D" id="3.40.50.300">
    <property type="entry name" value="P-loop containing nucleotide triphosphate hydrolases"/>
    <property type="match status" value="2"/>
</dbReference>
<dbReference type="Pfam" id="PF00270">
    <property type="entry name" value="DEAD"/>
    <property type="match status" value="1"/>
</dbReference>
<proteinExistence type="predicted"/>
<dbReference type="SMART" id="SM00487">
    <property type="entry name" value="DEXDc"/>
    <property type="match status" value="1"/>
</dbReference>
<keyword evidence="1" id="KW-0547">Nucleotide-binding</keyword>
<evidence type="ECO:0000313" key="6">
    <source>
        <dbReference type="EMBL" id="GGH86924.1"/>
    </source>
</evidence>
<organism evidence="6 7">
    <name type="scientific">Saccharibacillus endophyticus</name>
    <dbReference type="NCBI Taxonomy" id="2060666"/>
    <lineage>
        <taxon>Bacteria</taxon>
        <taxon>Bacillati</taxon>
        <taxon>Bacillota</taxon>
        <taxon>Bacilli</taxon>
        <taxon>Bacillales</taxon>
        <taxon>Paenibacillaceae</taxon>
        <taxon>Saccharibacillus</taxon>
    </lineage>
</organism>
<dbReference type="InterPro" id="IPR011545">
    <property type="entry name" value="DEAD/DEAH_box_helicase_dom"/>
</dbReference>
<dbReference type="InterPro" id="IPR001650">
    <property type="entry name" value="Helicase_C-like"/>
</dbReference>
<keyword evidence="2" id="KW-0067">ATP-binding</keyword>
<evidence type="ECO:0000256" key="1">
    <source>
        <dbReference type="ARBA" id="ARBA00022741"/>
    </source>
</evidence>
<evidence type="ECO:0000256" key="2">
    <source>
        <dbReference type="ARBA" id="ARBA00022840"/>
    </source>
</evidence>
<comment type="caution">
    <text evidence="6">The sequence shown here is derived from an EMBL/GenBank/DDBJ whole genome shotgun (WGS) entry which is preliminary data.</text>
</comment>
<evidence type="ECO:0000259" key="4">
    <source>
        <dbReference type="PROSITE" id="PS51192"/>
    </source>
</evidence>
<dbReference type="RefSeq" id="WP_172247760.1">
    <property type="nucleotide sequence ID" value="NZ_BMDD01000008.1"/>
</dbReference>
<dbReference type="PROSITE" id="PS51192">
    <property type="entry name" value="HELICASE_ATP_BIND_1"/>
    <property type="match status" value="1"/>
</dbReference>
<dbReference type="PANTHER" id="PTHR30580">
    <property type="entry name" value="PRIMOSOMAL PROTEIN N"/>
    <property type="match status" value="1"/>
</dbReference>
<feature type="domain" description="Helicase C-terminal" evidence="5">
    <location>
        <begin position="527"/>
        <end position="680"/>
    </location>
</feature>
<accession>A0ABQ2A6B8</accession>
<dbReference type="PANTHER" id="PTHR30580:SF1">
    <property type="entry name" value="COMF OPERON PROTEIN 1"/>
    <property type="match status" value="1"/>
</dbReference>
<dbReference type="InterPro" id="IPR014001">
    <property type="entry name" value="Helicase_ATP-bd"/>
</dbReference>
<evidence type="ECO:0000256" key="3">
    <source>
        <dbReference type="ARBA" id="ARBA00023125"/>
    </source>
</evidence>
<dbReference type="SMART" id="SM00490">
    <property type="entry name" value="HELICc"/>
    <property type="match status" value="1"/>
</dbReference>
<gene>
    <name evidence="6" type="ORF">GCM10007362_47840</name>
</gene>
<keyword evidence="3" id="KW-0238">DNA-binding</keyword>
<dbReference type="Pfam" id="PF00271">
    <property type="entry name" value="Helicase_C"/>
    <property type="match status" value="1"/>
</dbReference>
<evidence type="ECO:0000259" key="5">
    <source>
        <dbReference type="PROSITE" id="PS51194"/>
    </source>
</evidence>
<evidence type="ECO:0000313" key="7">
    <source>
        <dbReference type="Proteomes" id="UP000605427"/>
    </source>
</evidence>
<sequence>MKAGVYIAGHAKKRSWYVSLDLNVDRCWWGLQQARGTESVFFRLVSRGMPLQWATALAALQLDAHIPAWTNSDWSRHIRSGLAEVLNAEDLASFEHLSGIAESDEAQDTAMPVLGSPLNEATASTWLRELHDSAKRLTEGLNGRSLLGGEVESMLKELDPASEKQWRSVAQFAYLQGTIKLENAVKTKPRSAAVRQGLKNAFGSGNVLATKSAHQCMRCGSAAGGGPCGSCGSSDCARCEACRALGRSRSCEVLVSRLQQKDDAASDQGILRREKVTQTDLRARLTYWNLSPAQAEASEQAVHFLESPIGTSRSAATKPMKQRRIFHVAMQSDAKRSDTSGYAAQDPSSRFLLWAVTGAGKTEMLFPLIEQVRSQGGRVLVATPRRDVVLELAPRLRKAFPGETLVALYGGSEERWRRGGVTLATTHQVLRFVHAFDLVVIDELDAFPFHGDPMLAYAAERCRAVDGRTVYLSATPPKELQSLVRKGHLACAKVPVRYHRHPLPVPVLLRMRSLSEYLRKKRLPDVLLRKWRASLERGAQVFIFVPKIAFAEPLAALLRLAFPGIAVGATSSQDEGRGGKVVSFRATDLRMLVTTTILERGVTVPRSDVYILDADSGLFDEASLVQMAGRAGRSADDPAGRVVFAAVQKTKAQIGARRQIRRMNRLARPFLLPRHARKSSESKR</sequence>
<dbReference type="InterPro" id="IPR027417">
    <property type="entry name" value="P-loop_NTPase"/>
</dbReference>
<name>A0ABQ2A6B8_9BACL</name>
<keyword evidence="7" id="KW-1185">Reference proteome</keyword>
<feature type="domain" description="Helicase ATP-binding" evidence="4">
    <location>
        <begin position="342"/>
        <end position="494"/>
    </location>
</feature>